<dbReference type="EMBL" id="KQ977369">
    <property type="protein sequence ID" value="KYN03290.1"/>
    <property type="molecule type" value="Genomic_DNA"/>
</dbReference>
<dbReference type="AlphaFoldDB" id="A0A151IJA8"/>
<reference evidence="1 2" key="1">
    <citation type="submission" date="2016-03" db="EMBL/GenBank/DDBJ databases">
        <title>Cyphomyrmex costatus WGS genome.</title>
        <authorList>
            <person name="Nygaard S."/>
            <person name="Hu H."/>
            <person name="Boomsma J."/>
            <person name="Zhang G."/>
        </authorList>
    </citation>
    <scope>NUCLEOTIDE SEQUENCE [LARGE SCALE GENOMIC DNA]</scope>
    <source>
        <strain evidence="1">MS0001</strain>
        <tissue evidence="1">Whole body</tissue>
    </source>
</reference>
<proteinExistence type="predicted"/>
<dbReference type="SUPFAM" id="SSF88723">
    <property type="entry name" value="PIN domain-like"/>
    <property type="match status" value="1"/>
</dbReference>
<evidence type="ECO:0000313" key="1">
    <source>
        <dbReference type="EMBL" id="KYN03290.1"/>
    </source>
</evidence>
<dbReference type="Proteomes" id="UP000078542">
    <property type="component" value="Unassembled WGS sequence"/>
</dbReference>
<dbReference type="PANTHER" id="PTHR46704">
    <property type="entry name" value="CXC DOMAIN-CONTAINING PROTEIN-RELATED"/>
    <property type="match status" value="1"/>
</dbReference>
<evidence type="ECO:0000313" key="2">
    <source>
        <dbReference type="Proteomes" id="UP000078542"/>
    </source>
</evidence>
<keyword evidence="2" id="KW-1185">Reference proteome</keyword>
<evidence type="ECO:0008006" key="3">
    <source>
        <dbReference type="Google" id="ProtNLM"/>
    </source>
</evidence>
<dbReference type="InterPro" id="IPR029060">
    <property type="entry name" value="PIN-like_dom_sf"/>
</dbReference>
<name>A0A151IJA8_9HYME</name>
<dbReference type="PANTHER" id="PTHR46704:SF1">
    <property type="entry name" value="TELOMERE LENGTH REGULATION PROTEIN TEL2 HOMOLOG"/>
    <property type="match status" value="1"/>
</dbReference>
<sequence>MGGIMCVTPSSTVTSEISITRLSTIPKSVEIGRFGFLPPQLFDRGTVNGLNNIIVHNFNEIQDELDISSADFVWLYKKNVHPLETEGWSGFQEEYHRSSDYDTSRIIPLPFVNNPPSDYNTIFTVLIEAAQKCKARGQERCFITFDQPLYLKAREIISCVNTANDPHNLLSITVRLGGFHMLMSFLGSVGFIMKGSGLKEVFSVLYAEKSAEKALEGHAYSRAIRGHLLIQASISATIFEKMSLSEEEETCLLKYTKEIQKPEEELKFCQDKIVAIKQKFIEHLNKIKEKGPTCKLWIQYFTMINIIKRFIEAERLGNWNLHLQCVKNMLPFFYSSGHHLYAKSSTIYLQDMLKRSDKVWSGIFTDMCIEQVLMKAIKTSGGLTRGRGITDSVVAKWIISTVALTEVCNEMEKFCNASFDTSEQHVDTRISRIKRDAADLQKVLEFFERYNPFPESDYLMSIYSGIVGNQTVNCHNAYEEGMKVLQSHIGKPFGSIKASLKNKVRSLASVMSSVKVQNSDVTINPLLIFQRISLNLKNQDDMKNYLHYELAPFPLSLFDENGLRKTQKSSFYDNFTCMCQNPEITDNFMYVLDGGSLLHRVVWQRDILVKEIIQKYVQYVRQYRNAVVVFDGYPDDTSNSLKTWERCRRRQGTVCREFHFDENTKIHEKQTKFLSNDNNKKRLISMLSTELNSAGFETVIAEEDADALIIQTAYNLTPTVKTVIIIGEDIDLLVLLTQLTPVNQPIYLLKKGRGREVDRWYSNNSFKYPDLRKYIAFLHAASGCDTVSSFYKQGKNKLIKIFISNSDCRKLIDVFYVSDGTRNTISKNMCKIISLLYCNKTEGSLNEHRFEYFKRSSSRSTFKLENLPPTEGAAKQHAFRIYLQLQKWLGNHINVTEWGWKSEGNMLLPIYTDEPLIPDEILKKISCSCTSGCKTKNCGCKKNFLKCTNVCLHCCMTQCDNFASTEIQIDDEPVSALDLLIEENNEEIEVDDGIEENFSILEETEEEIEEMTNYKKRKMNTESL</sequence>
<protein>
    <recommendedName>
        <fullName evidence="3">Tesmin/TSO1-like CXC domain-containing protein</fullName>
    </recommendedName>
</protein>
<gene>
    <name evidence="1" type="ORF">ALC62_05871</name>
</gene>
<accession>A0A151IJA8</accession>
<organism evidence="1 2">
    <name type="scientific">Cyphomyrmex costatus</name>
    <dbReference type="NCBI Taxonomy" id="456900"/>
    <lineage>
        <taxon>Eukaryota</taxon>
        <taxon>Metazoa</taxon>
        <taxon>Ecdysozoa</taxon>
        <taxon>Arthropoda</taxon>
        <taxon>Hexapoda</taxon>
        <taxon>Insecta</taxon>
        <taxon>Pterygota</taxon>
        <taxon>Neoptera</taxon>
        <taxon>Endopterygota</taxon>
        <taxon>Hymenoptera</taxon>
        <taxon>Apocrita</taxon>
        <taxon>Aculeata</taxon>
        <taxon>Formicoidea</taxon>
        <taxon>Formicidae</taxon>
        <taxon>Myrmicinae</taxon>
        <taxon>Cyphomyrmex</taxon>
    </lineage>
</organism>